<dbReference type="InterPro" id="IPR046960">
    <property type="entry name" value="PPR_At4g14850-like_plant"/>
</dbReference>
<feature type="repeat" description="PPR" evidence="2">
    <location>
        <begin position="482"/>
        <end position="516"/>
    </location>
</feature>
<feature type="repeat" description="PPR" evidence="2">
    <location>
        <begin position="280"/>
        <end position="314"/>
    </location>
</feature>
<feature type="repeat" description="PPR" evidence="2">
    <location>
        <begin position="855"/>
        <end position="885"/>
    </location>
</feature>
<feature type="repeat" description="PPR" evidence="2">
    <location>
        <begin position="618"/>
        <end position="652"/>
    </location>
</feature>
<dbReference type="InterPro" id="IPR002885">
    <property type="entry name" value="PPR_rpt"/>
</dbReference>
<comment type="caution">
    <text evidence="5">The sequence shown here is derived from an EMBL/GenBank/DDBJ whole genome shotgun (WGS) entry which is preliminary data.</text>
</comment>
<dbReference type="GO" id="GO:0008270">
    <property type="term" value="F:zinc ion binding"/>
    <property type="evidence" value="ECO:0007669"/>
    <property type="project" value="InterPro"/>
</dbReference>
<dbReference type="Pfam" id="PF13041">
    <property type="entry name" value="PPR_2"/>
    <property type="match status" value="9"/>
</dbReference>
<feature type="repeat" description="PPR" evidence="2">
    <location>
        <begin position="1088"/>
        <end position="1122"/>
    </location>
</feature>
<feature type="repeat" description="PPR" evidence="2">
    <location>
        <begin position="886"/>
        <end position="920"/>
    </location>
</feature>
<evidence type="ECO:0000256" key="3">
    <source>
        <dbReference type="SAM" id="MobiDB-lite"/>
    </source>
</evidence>
<dbReference type="PANTHER" id="PTHR24015">
    <property type="entry name" value="OS07G0578800 PROTEIN-RELATED"/>
    <property type="match status" value="1"/>
</dbReference>
<sequence length="1395" mass="156249">MLVPVMELPSRFVWWDLNSRQHLQHEQQRRSFLLVCGADAAQDVRAITLFKSLWPTYPSLSVLWSSYEGKTGGQIRCSPSSVRKRSSRSRNAAVHSGEAVQTTEQVWEEYFVDPSQWWDNRVEKKNPRAPDFKHKATGKALWVDGWYTPAWVKARLKANPMTQGYEAKDSQGAAQPNRHNGEDGGGSMHMQKASTMNEAITIVKNHLEQGIRVDSYMYVELLKRCLKQTDLKAAKEVHDCIIKSQMEQNVYVANNLLSVYIRCGNLHGARQVFDSLGKKDVISWNVMIGGYAQRSCAEEAMAIFNQMRQENVQADEITYLSILKACASPLALKWGREVHMHIKHDAFESDVRVGTALLKMYTNCGSIKEARQFFDDLTDRNVISWNVMVGAYAESGCGLEAYELYLQMLHEGFEPDAITYLCILKASASAGALEWVKEVHRHIREAGFESDVRVGNALVHKYAKSGSVDDARLVFDRMEERDVITWNVMIGAYAESGRGVEAYHLYLQMKGEGFQPDAVTYLSILNACASAGSFEWVKEVHSHAFKDGLGSNVRVCSALVHMYAKSGNIDKARLVFDRMKERNVITWNIMIGAYAESGRGVEAYDLYLQMKRKGNKPDAVTYVSILNACASAGAFEWVKEIHSHALSEGLESDVRVGSALIHMYAKIGSIDDAQIIFDRMKKRNIITWTAIIGAHAESGHGVKAYQLYLQMKREGFQPDAITYASILNACASAGALEWVKDVHSHVQEAGLESDLHVGSALVHMYSKSGSIDDAQIVFDRMKERNVITWTVIIGAYAENGRGVEAYKLYLQMKREGFQPDAITYLSILKACASAGALEWVKDVHSHVREAGLESDLRVGKALVHVYAKSGNIDDARLVFDRMEERDVITWNVMIGVYTGSGCSVEAYELYLQMLREGFKPDTITYVCLLNASASAGAMEWVKEVHSQIQEAGFESDLRVGNALVHKYAKSGSVDDARLVFDRMEERDVITWTAMIGAYAESGRGVEAYHLYLQMKGEGFQPDAVTYLSILNACASAGSFEWVKTVQSHLLKAGLESDLRVANALVHMYAKSGNIDEARLVFDRMEERDVITWNVMIGGLADHGRGQEALELFRKMNADGLKPDGYSFVAVLSACSHAGLVDEGRRLFRAMSLDYGIECNVLHYACMVDLLGRAGHLEEAMIFIGNMPVEADAATWRILVSACRTYGNVELGELAAKEVLKLEPECASTFVLLSNIYAAAGQWDQVSFIRCMMEERGIRKEPGVSWIEINNKIHRFVVGDTSHPEAKKIYSVLNNLIKKLRVEGYIPDTRLVLRNIDEEDKELALCSHSEKLAIAYGMMHTPVEKPIRVYKNLRVCTDCHTATKFISKVTGREIVARDVTRFHHFKDGVCSCGDYW</sequence>
<dbReference type="GO" id="GO:0003723">
    <property type="term" value="F:RNA binding"/>
    <property type="evidence" value="ECO:0007669"/>
    <property type="project" value="InterPro"/>
</dbReference>
<gene>
    <name evidence="5" type="ORF">KC19_12G067100</name>
</gene>
<dbReference type="Gene3D" id="1.25.40.10">
    <property type="entry name" value="Tetratricopeptide repeat domain"/>
    <property type="match status" value="9"/>
</dbReference>
<feature type="domain" description="DYW" evidence="4">
    <location>
        <begin position="1303"/>
        <end position="1395"/>
    </location>
</feature>
<dbReference type="Pfam" id="PF20431">
    <property type="entry name" value="E_motif"/>
    <property type="match status" value="1"/>
</dbReference>
<feature type="repeat" description="PPR" evidence="2">
    <location>
        <begin position="956"/>
        <end position="986"/>
    </location>
</feature>
<dbReference type="GO" id="GO:0009451">
    <property type="term" value="P:RNA modification"/>
    <property type="evidence" value="ECO:0007669"/>
    <property type="project" value="InterPro"/>
</dbReference>
<dbReference type="PROSITE" id="PS51375">
    <property type="entry name" value="PPR"/>
    <property type="match status" value="19"/>
</dbReference>
<dbReference type="Pfam" id="PF14432">
    <property type="entry name" value="DYW_deaminase"/>
    <property type="match status" value="1"/>
</dbReference>
<proteinExistence type="predicted"/>
<feature type="region of interest" description="Disordered" evidence="3">
    <location>
        <begin position="163"/>
        <end position="190"/>
    </location>
</feature>
<feature type="repeat" description="PPR" evidence="2">
    <location>
        <begin position="987"/>
        <end position="1021"/>
    </location>
</feature>
<feature type="repeat" description="PPR" evidence="2">
    <location>
        <begin position="719"/>
        <end position="753"/>
    </location>
</feature>
<feature type="repeat" description="PPR" evidence="2">
    <location>
        <begin position="785"/>
        <end position="819"/>
    </location>
</feature>
<accession>A0A8T0G529</accession>
<dbReference type="NCBIfam" id="TIGR00756">
    <property type="entry name" value="PPR"/>
    <property type="match status" value="15"/>
</dbReference>
<dbReference type="InterPro" id="IPR032867">
    <property type="entry name" value="DYW_dom"/>
</dbReference>
<dbReference type="InterPro" id="IPR011990">
    <property type="entry name" value="TPR-like_helical_dom_sf"/>
</dbReference>
<dbReference type="Pfam" id="PF13812">
    <property type="entry name" value="PPR_3"/>
    <property type="match status" value="1"/>
</dbReference>
<dbReference type="FunFam" id="1.25.40.10:FF:000031">
    <property type="entry name" value="Pentatricopeptide repeat-containing protein mitochondrial"/>
    <property type="match status" value="7"/>
</dbReference>
<feature type="repeat" description="PPR" evidence="2">
    <location>
        <begin position="583"/>
        <end position="617"/>
    </location>
</feature>
<dbReference type="FunFam" id="1.25.40.10:FF:000366">
    <property type="entry name" value="Pentatricopeptide (PPR) repeat-containing protein"/>
    <property type="match status" value="1"/>
</dbReference>
<feature type="repeat" description="PPR" evidence="2">
    <location>
        <begin position="754"/>
        <end position="784"/>
    </location>
</feature>
<dbReference type="PANTHER" id="PTHR24015:SF739">
    <property type="entry name" value="OS03G0644200 PROTEIN"/>
    <property type="match status" value="1"/>
</dbReference>
<protein>
    <recommendedName>
        <fullName evidence="4">DYW domain-containing protein</fullName>
    </recommendedName>
</protein>
<dbReference type="InterPro" id="IPR046849">
    <property type="entry name" value="E2_motif"/>
</dbReference>
<dbReference type="InterPro" id="IPR046848">
    <property type="entry name" value="E_motif"/>
</dbReference>
<feature type="repeat" description="PPR" evidence="2">
    <location>
        <begin position="653"/>
        <end position="683"/>
    </location>
</feature>
<dbReference type="FunFam" id="1.25.40.10:FF:000344">
    <property type="entry name" value="Pentatricopeptide repeat-containing protein"/>
    <property type="match status" value="1"/>
</dbReference>
<feature type="region of interest" description="Disordered" evidence="3">
    <location>
        <begin position="76"/>
        <end position="97"/>
    </location>
</feature>
<keyword evidence="1" id="KW-0677">Repeat</keyword>
<dbReference type="EMBL" id="CM026433">
    <property type="protein sequence ID" value="KAG0554150.1"/>
    <property type="molecule type" value="Genomic_DNA"/>
</dbReference>
<evidence type="ECO:0000256" key="1">
    <source>
        <dbReference type="ARBA" id="ARBA00022737"/>
    </source>
</evidence>
<feature type="repeat" description="PPR" evidence="2">
    <location>
        <begin position="451"/>
        <end position="481"/>
    </location>
</feature>
<keyword evidence="6" id="KW-1185">Reference proteome</keyword>
<feature type="repeat" description="PPR" evidence="2">
    <location>
        <begin position="552"/>
        <end position="582"/>
    </location>
</feature>
<feature type="repeat" description="PPR" evidence="2">
    <location>
        <begin position="684"/>
        <end position="718"/>
    </location>
</feature>
<evidence type="ECO:0000256" key="2">
    <source>
        <dbReference type="PROSITE-ProRule" id="PRU00708"/>
    </source>
</evidence>
<name>A0A8T0G529_CERPU</name>
<reference evidence="5" key="1">
    <citation type="submission" date="2020-06" db="EMBL/GenBank/DDBJ databases">
        <title>WGS assembly of Ceratodon purpureus strain R40.</title>
        <authorList>
            <person name="Carey S.B."/>
            <person name="Jenkins J."/>
            <person name="Shu S."/>
            <person name="Lovell J.T."/>
            <person name="Sreedasyam A."/>
            <person name="Maumus F."/>
            <person name="Tiley G.P."/>
            <person name="Fernandez-Pozo N."/>
            <person name="Barry K."/>
            <person name="Chen C."/>
            <person name="Wang M."/>
            <person name="Lipzen A."/>
            <person name="Daum C."/>
            <person name="Saski C.A."/>
            <person name="Payton A.C."/>
            <person name="Mcbreen J.C."/>
            <person name="Conrad R.E."/>
            <person name="Kollar L.M."/>
            <person name="Olsson S."/>
            <person name="Huttunen S."/>
            <person name="Landis J.B."/>
            <person name="Wickett N.J."/>
            <person name="Johnson M.G."/>
            <person name="Rensing S.A."/>
            <person name="Grimwood J."/>
            <person name="Schmutz J."/>
            <person name="Mcdaniel S.F."/>
        </authorList>
    </citation>
    <scope>NUCLEOTIDE SEQUENCE</scope>
    <source>
        <strain evidence="5">R40</strain>
    </source>
</reference>
<dbReference type="SUPFAM" id="SSF48452">
    <property type="entry name" value="TPR-like"/>
    <property type="match status" value="1"/>
</dbReference>
<evidence type="ECO:0000259" key="4">
    <source>
        <dbReference type="Pfam" id="PF14432"/>
    </source>
</evidence>
<feature type="repeat" description="PPR" evidence="2">
    <location>
        <begin position="1057"/>
        <end position="1087"/>
    </location>
</feature>
<evidence type="ECO:0000313" key="6">
    <source>
        <dbReference type="Proteomes" id="UP000822688"/>
    </source>
</evidence>
<evidence type="ECO:0000313" key="5">
    <source>
        <dbReference type="EMBL" id="KAG0554150.1"/>
    </source>
</evidence>
<organism evidence="5 6">
    <name type="scientific">Ceratodon purpureus</name>
    <name type="common">Fire moss</name>
    <name type="synonym">Dicranum purpureum</name>
    <dbReference type="NCBI Taxonomy" id="3225"/>
    <lineage>
        <taxon>Eukaryota</taxon>
        <taxon>Viridiplantae</taxon>
        <taxon>Streptophyta</taxon>
        <taxon>Embryophyta</taxon>
        <taxon>Bryophyta</taxon>
        <taxon>Bryophytina</taxon>
        <taxon>Bryopsida</taxon>
        <taxon>Dicranidae</taxon>
        <taxon>Pseudoditrichales</taxon>
        <taxon>Ditrichaceae</taxon>
        <taxon>Ceratodon</taxon>
    </lineage>
</organism>
<dbReference type="FunFam" id="1.25.40.10:FF:000396">
    <property type="entry name" value="Pentatricopeptide repeat-containing protein At2g36730"/>
    <property type="match status" value="1"/>
</dbReference>
<dbReference type="Proteomes" id="UP000822688">
    <property type="component" value="Chromosome 12"/>
</dbReference>
<feature type="repeat" description="PPR" evidence="2">
    <location>
        <begin position="820"/>
        <end position="854"/>
    </location>
</feature>
<dbReference type="Pfam" id="PF20430">
    <property type="entry name" value="Eplus_motif"/>
    <property type="match status" value="1"/>
</dbReference>
<feature type="repeat" description="PPR" evidence="2">
    <location>
        <begin position="381"/>
        <end position="415"/>
    </location>
</feature>